<organism evidence="2 3">
    <name type="scientific">Petromyces alliaceus</name>
    <name type="common">Aspergillus alliaceus</name>
    <dbReference type="NCBI Taxonomy" id="209559"/>
    <lineage>
        <taxon>Eukaryota</taxon>
        <taxon>Fungi</taxon>
        <taxon>Dikarya</taxon>
        <taxon>Ascomycota</taxon>
        <taxon>Pezizomycotina</taxon>
        <taxon>Eurotiomycetes</taxon>
        <taxon>Eurotiomycetidae</taxon>
        <taxon>Eurotiales</taxon>
        <taxon>Aspergillaceae</taxon>
        <taxon>Aspergillus</taxon>
        <taxon>Aspergillus subgen. Circumdati</taxon>
    </lineage>
</organism>
<protein>
    <submittedName>
        <fullName evidence="2">Uncharacterized protein</fullName>
    </submittedName>
</protein>
<dbReference type="Proteomes" id="UP000541154">
    <property type="component" value="Unassembled WGS sequence"/>
</dbReference>
<proteinExistence type="predicted"/>
<reference evidence="2 3" key="1">
    <citation type="submission" date="2019-04" db="EMBL/GenBank/DDBJ databases">
        <title>Aspergillus burnettii sp. nov., novel species from soil in southeast Queensland.</title>
        <authorList>
            <person name="Gilchrist C.L.M."/>
            <person name="Pitt J.I."/>
            <person name="Lange L."/>
            <person name="Lacey H.J."/>
            <person name="Vuong D."/>
            <person name="Midgley D.J."/>
            <person name="Greenfield P."/>
            <person name="Bradbury M."/>
            <person name="Lacey E."/>
            <person name="Busk P.K."/>
            <person name="Pilgaard B."/>
            <person name="Chooi Y.H."/>
            <person name="Piggott A.M."/>
        </authorList>
    </citation>
    <scope>NUCLEOTIDE SEQUENCE [LARGE SCALE GENOMIC DNA]</scope>
    <source>
        <strain evidence="2 3">FRR 5400</strain>
    </source>
</reference>
<dbReference type="InterPro" id="IPR046670">
    <property type="entry name" value="DUF6540"/>
</dbReference>
<evidence type="ECO:0000313" key="3">
    <source>
        <dbReference type="Proteomes" id="UP000541154"/>
    </source>
</evidence>
<evidence type="ECO:0000313" key="2">
    <source>
        <dbReference type="EMBL" id="KAF5856538.1"/>
    </source>
</evidence>
<accession>A0A8H5ZTH5</accession>
<dbReference type="EMBL" id="SPNV01000312">
    <property type="protein sequence ID" value="KAF5856538.1"/>
    <property type="molecule type" value="Genomic_DNA"/>
</dbReference>
<keyword evidence="3" id="KW-1185">Reference proteome</keyword>
<gene>
    <name evidence="2" type="ORF">ETB97_007242</name>
</gene>
<name>A0A8H5ZTH5_PETAA</name>
<feature type="compositionally biased region" description="Pro residues" evidence="1">
    <location>
        <begin position="21"/>
        <end position="30"/>
    </location>
</feature>
<feature type="region of interest" description="Disordered" evidence="1">
    <location>
        <begin position="13"/>
        <end position="44"/>
    </location>
</feature>
<dbReference type="Pfam" id="PF20174">
    <property type="entry name" value="DUF6540"/>
    <property type="match status" value="1"/>
</dbReference>
<dbReference type="AlphaFoldDB" id="A0A8H5ZTH5"/>
<evidence type="ECO:0000256" key="1">
    <source>
        <dbReference type="SAM" id="MobiDB-lite"/>
    </source>
</evidence>
<sequence length="210" mass="23704">MKRSPINFLNVNEEFKSSECPSPPPPPPPSTGKEEPKPPNVASEGPAGAYLVELLIFNGWPFKDHWGYWVRSHSDPNIGVELHATGDVRNGFEFQIKRNHDIHEPSECPSTKIPLQWVDGKHFDEQAMLNNGTFKLDNVPVCTFEASAHKVKVPEKSLNTVNDATISERKISQKVDQRNCQTWIVESADQLVKDQIFSQEVATYLRAIEQ</sequence>
<comment type="caution">
    <text evidence="2">The sequence shown here is derived from an EMBL/GenBank/DDBJ whole genome shotgun (WGS) entry which is preliminary data.</text>
</comment>